<feature type="transmembrane region" description="Helical" evidence="2">
    <location>
        <begin position="151"/>
        <end position="168"/>
    </location>
</feature>
<reference evidence="3" key="1">
    <citation type="submission" date="2020-06" db="EMBL/GenBank/DDBJ databases">
        <authorList>
            <person name="Onetto C."/>
        </authorList>
    </citation>
    <scope>NUCLEOTIDE SEQUENCE</scope>
</reference>
<proteinExistence type="predicted"/>
<evidence type="ECO:0000313" key="3">
    <source>
        <dbReference type="EMBL" id="CAD0087748.1"/>
    </source>
</evidence>
<keyword evidence="4" id="KW-1185">Reference proteome</keyword>
<sequence length="220" mass="24592">MEKAQHHVFSQLLALDEGVKTVPKGQKLKFHVQGVRSLNLTGWINATGPRDTFMAWTFSVFAVIGVLYPTIIAGIQNLASDNVADQLNRLTINGAMDNTIFGNSSSHGSYTLESWTCQIAPLVSGPVNTTMPTRVREVLNQSCRDAHTSRYLLLIMLPLTILMLLSIARQHWFTFTFGAEEKPAWLTVPLEDNDKEIDSDEDEDPMARFGGNARDQWQLD</sequence>
<feature type="transmembrane region" description="Helical" evidence="2">
    <location>
        <begin position="53"/>
        <end position="75"/>
    </location>
</feature>
<keyword evidence="2" id="KW-0812">Transmembrane</keyword>
<dbReference type="AlphaFoldDB" id="A0A9N8JI24"/>
<name>A0A9N8JI24_9PEZI</name>
<feature type="region of interest" description="Disordered" evidence="1">
    <location>
        <begin position="190"/>
        <end position="220"/>
    </location>
</feature>
<protein>
    <submittedName>
        <fullName evidence="3">Uncharacterized protein</fullName>
    </submittedName>
</protein>
<keyword evidence="2" id="KW-1133">Transmembrane helix</keyword>
<evidence type="ECO:0000256" key="2">
    <source>
        <dbReference type="SAM" id="Phobius"/>
    </source>
</evidence>
<keyword evidence="2" id="KW-0472">Membrane</keyword>
<organism evidence="3 4">
    <name type="scientific">Aureobasidium vineae</name>
    <dbReference type="NCBI Taxonomy" id="2773715"/>
    <lineage>
        <taxon>Eukaryota</taxon>
        <taxon>Fungi</taxon>
        <taxon>Dikarya</taxon>
        <taxon>Ascomycota</taxon>
        <taxon>Pezizomycotina</taxon>
        <taxon>Dothideomycetes</taxon>
        <taxon>Dothideomycetidae</taxon>
        <taxon>Dothideales</taxon>
        <taxon>Saccotheciaceae</taxon>
        <taxon>Aureobasidium</taxon>
    </lineage>
</organism>
<evidence type="ECO:0000313" key="4">
    <source>
        <dbReference type="Proteomes" id="UP000716446"/>
    </source>
</evidence>
<gene>
    <name evidence="3" type="ORF">AWRI4619_LOCUS4866</name>
</gene>
<feature type="compositionally biased region" description="Acidic residues" evidence="1">
    <location>
        <begin position="191"/>
        <end position="204"/>
    </location>
</feature>
<dbReference type="EMBL" id="CAIJEN010000006">
    <property type="protein sequence ID" value="CAD0087748.1"/>
    <property type="molecule type" value="Genomic_DNA"/>
</dbReference>
<comment type="caution">
    <text evidence="3">The sequence shown here is derived from an EMBL/GenBank/DDBJ whole genome shotgun (WGS) entry which is preliminary data.</text>
</comment>
<evidence type="ECO:0000256" key="1">
    <source>
        <dbReference type="SAM" id="MobiDB-lite"/>
    </source>
</evidence>
<accession>A0A9N8JI24</accession>
<dbReference type="Proteomes" id="UP000716446">
    <property type="component" value="Unassembled WGS sequence"/>
</dbReference>